<evidence type="ECO:0000256" key="11">
    <source>
        <dbReference type="SAM" id="SignalP"/>
    </source>
</evidence>
<dbReference type="GO" id="GO:0008270">
    <property type="term" value="F:zinc ion binding"/>
    <property type="evidence" value="ECO:0007669"/>
    <property type="project" value="InterPro"/>
</dbReference>
<dbReference type="SMART" id="SM00631">
    <property type="entry name" value="Zn_pept"/>
    <property type="match status" value="1"/>
</dbReference>
<dbReference type="Gene3D" id="3.40.630.10">
    <property type="entry name" value="Zn peptidases"/>
    <property type="match status" value="1"/>
</dbReference>
<evidence type="ECO:0000256" key="4">
    <source>
        <dbReference type="ARBA" id="ARBA00022670"/>
    </source>
</evidence>
<dbReference type="Gene3D" id="2.60.40.1120">
    <property type="entry name" value="Carboxypeptidase-like, regulatory domain"/>
    <property type="match status" value="1"/>
</dbReference>
<evidence type="ECO:0000256" key="2">
    <source>
        <dbReference type="ARBA" id="ARBA00005988"/>
    </source>
</evidence>
<feature type="domain" description="Peptidase M14" evidence="12">
    <location>
        <begin position="170"/>
        <end position="487"/>
    </location>
</feature>
<feature type="signal peptide" evidence="11">
    <location>
        <begin position="1"/>
        <end position="33"/>
    </location>
</feature>
<organism evidence="13">
    <name type="scientific">Ditylum brightwellii</name>
    <dbReference type="NCBI Taxonomy" id="49249"/>
    <lineage>
        <taxon>Eukaryota</taxon>
        <taxon>Sar</taxon>
        <taxon>Stramenopiles</taxon>
        <taxon>Ochrophyta</taxon>
        <taxon>Bacillariophyta</taxon>
        <taxon>Mediophyceae</taxon>
        <taxon>Lithodesmiophycidae</taxon>
        <taxon>Lithodesmiales</taxon>
        <taxon>Lithodesmiaceae</taxon>
        <taxon>Ditylum</taxon>
    </lineage>
</organism>
<evidence type="ECO:0000259" key="12">
    <source>
        <dbReference type="PROSITE" id="PS52035"/>
    </source>
</evidence>
<evidence type="ECO:0000313" key="13">
    <source>
        <dbReference type="EMBL" id="CAE4669741.1"/>
    </source>
</evidence>
<evidence type="ECO:0000256" key="10">
    <source>
        <dbReference type="PROSITE-ProRule" id="PRU01379"/>
    </source>
</evidence>
<dbReference type="InterPro" id="IPR000834">
    <property type="entry name" value="Peptidase_M14"/>
</dbReference>
<keyword evidence="8" id="KW-0862">Zinc</keyword>
<evidence type="ECO:0000256" key="5">
    <source>
        <dbReference type="ARBA" id="ARBA00022723"/>
    </source>
</evidence>
<dbReference type="GO" id="GO:0006508">
    <property type="term" value="P:proteolysis"/>
    <property type="evidence" value="ECO:0007669"/>
    <property type="project" value="UniProtKB-KW"/>
</dbReference>
<protein>
    <recommendedName>
        <fullName evidence="12">Peptidase M14 domain-containing protein</fullName>
    </recommendedName>
</protein>
<dbReference type="SUPFAM" id="SSF53187">
    <property type="entry name" value="Zn-dependent exopeptidases"/>
    <property type="match status" value="1"/>
</dbReference>
<dbReference type="Pfam" id="PF13620">
    <property type="entry name" value="CarboxypepD_reg"/>
    <property type="match status" value="1"/>
</dbReference>
<reference evidence="13" key="1">
    <citation type="submission" date="2021-01" db="EMBL/GenBank/DDBJ databases">
        <authorList>
            <person name="Corre E."/>
            <person name="Pelletier E."/>
            <person name="Niang G."/>
            <person name="Scheremetjew M."/>
            <person name="Finn R."/>
            <person name="Kale V."/>
            <person name="Holt S."/>
            <person name="Cochrane G."/>
            <person name="Meng A."/>
            <person name="Brown T."/>
            <person name="Cohen L."/>
        </authorList>
    </citation>
    <scope>NUCLEOTIDE SEQUENCE</scope>
    <source>
        <strain evidence="13">GSO104</strain>
    </source>
</reference>
<feature type="chain" id="PRO_5030555871" description="Peptidase M14 domain-containing protein" evidence="11">
    <location>
        <begin position="34"/>
        <end position="914"/>
    </location>
</feature>
<gene>
    <name evidence="13" type="ORF">DBRI00130_LOCUS44458</name>
</gene>
<dbReference type="GO" id="GO:0005615">
    <property type="term" value="C:extracellular space"/>
    <property type="evidence" value="ECO:0007669"/>
    <property type="project" value="TreeGrafter"/>
</dbReference>
<comment type="similarity">
    <text evidence="2 10">Belongs to the peptidase M14 family.</text>
</comment>
<evidence type="ECO:0000256" key="6">
    <source>
        <dbReference type="ARBA" id="ARBA00022729"/>
    </source>
</evidence>
<dbReference type="Gene3D" id="2.60.120.200">
    <property type="match status" value="1"/>
</dbReference>
<dbReference type="PANTHER" id="PTHR11705:SF119">
    <property type="entry name" value="OS02G0119300 PROTEIN"/>
    <property type="match status" value="1"/>
</dbReference>
<evidence type="ECO:0000256" key="8">
    <source>
        <dbReference type="ARBA" id="ARBA00022833"/>
    </source>
</evidence>
<dbReference type="FunFam" id="3.40.630.10:FF:000084">
    <property type="entry name" value="Carboxypeptidase B2"/>
    <property type="match status" value="1"/>
</dbReference>
<dbReference type="PANTHER" id="PTHR11705">
    <property type="entry name" value="PROTEASE FAMILY M14 CARBOXYPEPTIDASE A,B"/>
    <property type="match status" value="1"/>
</dbReference>
<keyword evidence="3" id="KW-0121">Carboxypeptidase</keyword>
<dbReference type="Pfam" id="PF00246">
    <property type="entry name" value="Peptidase_M14"/>
    <property type="match status" value="1"/>
</dbReference>
<feature type="active site" description="Proton donor/acceptor" evidence="10">
    <location>
        <position position="457"/>
    </location>
</feature>
<dbReference type="PRINTS" id="PR00765">
    <property type="entry name" value="CRBOXYPTASEA"/>
</dbReference>
<dbReference type="GO" id="GO:0004181">
    <property type="term" value="F:metallocarboxypeptidase activity"/>
    <property type="evidence" value="ECO:0007669"/>
    <property type="project" value="InterPro"/>
</dbReference>
<dbReference type="PROSITE" id="PS52035">
    <property type="entry name" value="PEPTIDASE_M14"/>
    <property type="match status" value="1"/>
</dbReference>
<dbReference type="PROSITE" id="PS51257">
    <property type="entry name" value="PROKAR_LIPOPROTEIN"/>
    <property type="match status" value="1"/>
</dbReference>
<comment type="cofactor">
    <cofactor evidence="1">
        <name>Zn(2+)</name>
        <dbReference type="ChEBI" id="CHEBI:29105"/>
    </cofactor>
</comment>
<dbReference type="InterPro" id="IPR008969">
    <property type="entry name" value="CarboxyPept-like_regulatory"/>
</dbReference>
<proteinExistence type="inferred from homology"/>
<keyword evidence="5" id="KW-0479">Metal-binding</keyword>
<dbReference type="SUPFAM" id="SSF49464">
    <property type="entry name" value="Carboxypeptidase regulatory domain-like"/>
    <property type="match status" value="1"/>
</dbReference>
<keyword evidence="7" id="KW-0378">Hydrolase</keyword>
<evidence type="ECO:0000256" key="3">
    <source>
        <dbReference type="ARBA" id="ARBA00022645"/>
    </source>
</evidence>
<sequence>MMISPRTKGVRSAFSPLTFQLSIILSILFLGCCEENPRKLEYIKSTKDVRKYGQDMIVVRAEFQMRDQVTFVAQSGIDIWNVNQDEGYFTAAIHGRREARVLLRNNLTVAIDVEETNFVKEAPTKSKMAAAIMSSSIGRENIGQIKATGSQGRKLGNSFIEYQGIPGYSCYHTVEETYEQAARLAEDYPDLVEWVDVGDSWEKTNDSTKGYDIFVLKLTQSNIQPTDGENKPKLFLSCAIHAREYTTAEFCLRFGMHLLDGYVSGNDADSTWILDHHEVHLMLITNPDGRKKAEEGTFWRKNTNNKNGCSNSQKIGVDLNRNFAYKWKCCSGSSSDACASTYRGSSAASEPEIQALQNYVADIFPDQRQNDNNLNSPTNKHATGIAIDVHSYGQAIVWPWGHIKKEAPEHIELQTLGRKMGYFGSYKPEQGSTSYQADGVSDDHYYGTLGVAAYTLELGTEFFEKCDYFESTLLSDNIPALVYAAKVARTPYLTPAGPEVHGVSVSYLSSLVREDEFITVTADVDDTRYNNVRGVEPSQNIVSCNYYIDIPPWMDGAIAIPMSALDGNFDSTSETVQASIDTSTFSAGTRYTIFVQATDDDGNVGAVSAVFFEKKKIQKIEGTIFSGATGQGGPLQDATVTIGTYSTQTDASGKYSFQIPEGSYDLTIQAPSHISFTLNDVDIATSSSTMIRDFNLVAVSDCTVNIDFESGASGWVNDEGASTCKTGTFVVGRPSKVTYRGVTTQVDGDHTTGNGKAFYTSPNSRTGTDDVDKGVCVATSEEYTIAVDSFVSIWYFYGEVVARNDVEDFFYLEMSTNKGASWIPFVHYNDETVNARWSEATTTVSAGTVSFRIRVSDGKNAGDLIEAGIDDIAICPFPKEVAAPKSQIPEEVAVAESKSIPSFDTSQLPLILLP</sequence>
<dbReference type="AlphaFoldDB" id="A0A7S4T9Z3"/>
<evidence type="ECO:0000256" key="9">
    <source>
        <dbReference type="ARBA" id="ARBA00023049"/>
    </source>
</evidence>
<evidence type="ECO:0000256" key="1">
    <source>
        <dbReference type="ARBA" id="ARBA00001947"/>
    </source>
</evidence>
<evidence type="ECO:0000256" key="7">
    <source>
        <dbReference type="ARBA" id="ARBA00022801"/>
    </source>
</evidence>
<dbReference type="EMBL" id="HBNS01061668">
    <property type="protein sequence ID" value="CAE4669741.1"/>
    <property type="molecule type" value="Transcribed_RNA"/>
</dbReference>
<keyword evidence="6 11" id="KW-0732">Signal</keyword>
<keyword evidence="9" id="KW-0482">Metalloprotease</keyword>
<accession>A0A7S4T9Z3</accession>
<name>A0A7S4T9Z3_9STRA</name>
<keyword evidence="4" id="KW-0645">Protease</keyword>